<dbReference type="Gene3D" id="3.40.50.150">
    <property type="entry name" value="Vaccinia Virus protein VP39"/>
    <property type="match status" value="1"/>
</dbReference>
<dbReference type="SUPFAM" id="SSF53335">
    <property type="entry name" value="S-adenosyl-L-methionine-dependent methyltransferases"/>
    <property type="match status" value="1"/>
</dbReference>
<dbReference type="InterPro" id="IPR023267">
    <property type="entry name" value="RCMT"/>
</dbReference>
<dbReference type="PANTHER" id="PTHR22807:SF34">
    <property type="entry name" value="TRNA (CYTOSINE(72)-C(5))-METHYLTRANSFERASE NSUN6"/>
    <property type="match status" value="1"/>
</dbReference>
<dbReference type="PROSITE" id="PS01153">
    <property type="entry name" value="NOL1_NOP2_SUN"/>
    <property type="match status" value="1"/>
</dbReference>
<name>A0A8J9U886_9NEOP</name>
<dbReference type="InterPro" id="IPR015947">
    <property type="entry name" value="PUA-like_sf"/>
</dbReference>
<dbReference type="OrthoDB" id="260824at2759"/>
<dbReference type="AlphaFoldDB" id="A0A8J9U886"/>
<feature type="binding site" evidence="6">
    <location>
        <begin position="209"/>
        <end position="215"/>
    </location>
    <ligand>
        <name>S-adenosyl-L-methionine</name>
        <dbReference type="ChEBI" id="CHEBI:59789"/>
    </ligand>
</feature>
<dbReference type="GO" id="GO:0003723">
    <property type="term" value="F:RNA binding"/>
    <property type="evidence" value="ECO:0007669"/>
    <property type="project" value="UniProtKB-UniRule"/>
</dbReference>
<evidence type="ECO:0000256" key="5">
    <source>
        <dbReference type="ARBA" id="ARBA00022884"/>
    </source>
</evidence>
<evidence type="ECO:0000256" key="4">
    <source>
        <dbReference type="ARBA" id="ARBA00022691"/>
    </source>
</evidence>
<feature type="binding site" evidence="6">
    <location>
        <position position="288"/>
    </location>
    <ligand>
        <name>S-adenosyl-L-methionine</name>
        <dbReference type="ChEBI" id="CHEBI:59789"/>
    </ligand>
</feature>
<dbReference type="GO" id="GO:0001510">
    <property type="term" value="P:RNA methylation"/>
    <property type="evidence" value="ECO:0007669"/>
    <property type="project" value="InterPro"/>
</dbReference>
<sequence length="421" mass="47479">MYNYDHLQNWLSEPPKFTVFRINNLMKFDCNELLIYLENQRKELNCVQIPNLYFLKSDCIIIEQWPEVTTHEETKNKVIVDSLCASAVLRGAHVYAPGVLGLATNCQINERIDIYGDIDGQCKRGLKVEYNGKKKYVGTGYLKMLRYELFVKGVQPNGIAVQTLLPKSRLPVINDTLYPKGQLLLQNLPSIVVGWVVNAMPFEHILDMCAAPGNKTTHLAEMSNNKAIITAIDKTEQKVNKIRQSCEKQGVTCVIAFAYDSTKCHSDDNNNGTNPPFSSNTFDKVLLDAPCSGLGQRPQLNFKMSPKMLQSYKFVQRKLFDAAVRVLKVGGKLVYSTCTVTVDENEGMVLWVLEKYPCLQLIPAEPLYGGPGLANVGLSHEQRVMVQRFGPEEDTLRPVEELYRNTIGFFIAAFKKVSDHK</sequence>
<dbReference type="Gene3D" id="2.30.130.10">
    <property type="entry name" value="PUA domain"/>
    <property type="match status" value="1"/>
</dbReference>
<protein>
    <recommendedName>
        <fullName evidence="7">SAM-dependent MTase RsmB/NOP-type domain-containing protein</fullName>
    </recommendedName>
</protein>
<feature type="domain" description="SAM-dependent MTase RsmB/NOP-type" evidence="7">
    <location>
        <begin position="114"/>
        <end position="417"/>
    </location>
</feature>
<keyword evidence="3 6" id="KW-0808">Transferase</keyword>
<dbReference type="SUPFAM" id="SSF88697">
    <property type="entry name" value="PUA domain-like"/>
    <property type="match status" value="1"/>
</dbReference>
<keyword evidence="4 6" id="KW-0949">S-adenosyl-L-methionine</keyword>
<proteinExistence type="inferred from homology"/>
<dbReference type="InterPro" id="IPR036974">
    <property type="entry name" value="PUA_sf"/>
</dbReference>
<dbReference type="PRINTS" id="PR02008">
    <property type="entry name" value="RCMTFAMILY"/>
</dbReference>
<feature type="binding site" evidence="6">
    <location>
        <position position="260"/>
    </location>
    <ligand>
        <name>S-adenosyl-L-methionine</name>
        <dbReference type="ChEBI" id="CHEBI:59789"/>
    </ligand>
</feature>
<feature type="binding site" evidence="6">
    <location>
        <position position="233"/>
    </location>
    <ligand>
        <name>S-adenosyl-L-methionine</name>
        <dbReference type="ChEBI" id="CHEBI:59789"/>
    </ligand>
</feature>
<evidence type="ECO:0000256" key="6">
    <source>
        <dbReference type="PROSITE-ProRule" id="PRU01023"/>
    </source>
</evidence>
<dbReference type="CDD" id="cd02440">
    <property type="entry name" value="AdoMet_MTases"/>
    <property type="match status" value="1"/>
</dbReference>
<reference evidence="8" key="1">
    <citation type="submission" date="2021-12" db="EMBL/GenBank/DDBJ databases">
        <authorList>
            <person name="Martin H S."/>
        </authorList>
    </citation>
    <scope>NUCLEOTIDE SEQUENCE</scope>
</reference>
<gene>
    <name evidence="8" type="ORF">BINO364_LOCUS2463</name>
</gene>
<keyword evidence="2 6" id="KW-0489">Methyltransferase</keyword>
<dbReference type="Proteomes" id="UP000838878">
    <property type="component" value="Chromosome 10"/>
</dbReference>
<evidence type="ECO:0000256" key="1">
    <source>
        <dbReference type="ARBA" id="ARBA00007494"/>
    </source>
</evidence>
<dbReference type="PROSITE" id="PS51686">
    <property type="entry name" value="SAM_MT_RSMB_NOP"/>
    <property type="match status" value="1"/>
</dbReference>
<comment type="similarity">
    <text evidence="1 6">Belongs to the class I-like SAM-binding methyltransferase superfamily. RsmB/NOP family.</text>
</comment>
<dbReference type="PROSITE" id="PS50890">
    <property type="entry name" value="PUA"/>
    <property type="match status" value="1"/>
</dbReference>
<evidence type="ECO:0000313" key="9">
    <source>
        <dbReference type="Proteomes" id="UP000838878"/>
    </source>
</evidence>
<evidence type="ECO:0000313" key="8">
    <source>
        <dbReference type="EMBL" id="CAH0715552.1"/>
    </source>
</evidence>
<dbReference type="GO" id="GO:0008173">
    <property type="term" value="F:RNA methyltransferase activity"/>
    <property type="evidence" value="ECO:0007669"/>
    <property type="project" value="InterPro"/>
</dbReference>
<evidence type="ECO:0000256" key="2">
    <source>
        <dbReference type="ARBA" id="ARBA00022603"/>
    </source>
</evidence>
<dbReference type="InterPro" id="IPR018314">
    <property type="entry name" value="RsmB/NOL1/NOP2-like_CS"/>
</dbReference>
<accession>A0A8J9U886</accession>
<dbReference type="PANTHER" id="PTHR22807">
    <property type="entry name" value="NOP2 YEAST -RELATED NOL1/NOP2/FMU SUN DOMAIN-CONTAINING"/>
    <property type="match status" value="1"/>
</dbReference>
<dbReference type="InterPro" id="IPR049560">
    <property type="entry name" value="MeTrfase_RsmB-F_NOP2_cat"/>
</dbReference>
<keyword evidence="5 6" id="KW-0694">RNA-binding</keyword>
<dbReference type="CDD" id="cd21150">
    <property type="entry name" value="PUA_NSun6-like"/>
    <property type="match status" value="1"/>
</dbReference>
<feature type="non-terminal residue" evidence="8">
    <location>
        <position position="421"/>
    </location>
</feature>
<dbReference type="Pfam" id="PF01189">
    <property type="entry name" value="Methyltr_RsmB-F"/>
    <property type="match status" value="1"/>
</dbReference>
<feature type="active site" description="Nucleophile" evidence="6">
    <location>
        <position position="338"/>
    </location>
</feature>
<organism evidence="8 9">
    <name type="scientific">Brenthis ino</name>
    <name type="common">lesser marbled fritillary</name>
    <dbReference type="NCBI Taxonomy" id="405034"/>
    <lineage>
        <taxon>Eukaryota</taxon>
        <taxon>Metazoa</taxon>
        <taxon>Ecdysozoa</taxon>
        <taxon>Arthropoda</taxon>
        <taxon>Hexapoda</taxon>
        <taxon>Insecta</taxon>
        <taxon>Pterygota</taxon>
        <taxon>Neoptera</taxon>
        <taxon>Endopterygota</taxon>
        <taxon>Lepidoptera</taxon>
        <taxon>Glossata</taxon>
        <taxon>Ditrysia</taxon>
        <taxon>Papilionoidea</taxon>
        <taxon>Nymphalidae</taxon>
        <taxon>Heliconiinae</taxon>
        <taxon>Argynnini</taxon>
        <taxon>Brenthis</taxon>
    </lineage>
</organism>
<dbReference type="InterPro" id="IPR001678">
    <property type="entry name" value="MeTrfase_RsmB-F_NOP2_dom"/>
</dbReference>
<evidence type="ECO:0000256" key="3">
    <source>
        <dbReference type="ARBA" id="ARBA00022679"/>
    </source>
</evidence>
<dbReference type="EMBL" id="OV170230">
    <property type="protein sequence ID" value="CAH0715552.1"/>
    <property type="molecule type" value="Genomic_DNA"/>
</dbReference>
<evidence type="ECO:0000259" key="7">
    <source>
        <dbReference type="PROSITE" id="PS51686"/>
    </source>
</evidence>
<dbReference type="InterPro" id="IPR029063">
    <property type="entry name" value="SAM-dependent_MTases_sf"/>
</dbReference>
<keyword evidence="9" id="KW-1185">Reference proteome</keyword>